<reference evidence="3" key="1">
    <citation type="submission" date="2021-03" db="EMBL/GenBank/DDBJ databases">
        <title>Acanthopleuribacteraceae sp. M133.</title>
        <authorList>
            <person name="Wang G."/>
        </authorList>
    </citation>
    <scope>NUCLEOTIDE SEQUENCE</scope>
    <source>
        <strain evidence="3">M133</strain>
    </source>
</reference>
<keyword evidence="4" id="KW-1185">Reference proteome</keyword>
<proteinExistence type="predicted"/>
<feature type="compositionally biased region" description="Basic and acidic residues" evidence="1">
    <location>
        <begin position="155"/>
        <end position="173"/>
    </location>
</feature>
<dbReference type="Proteomes" id="UP000663929">
    <property type="component" value="Chromosome"/>
</dbReference>
<evidence type="ECO:0000313" key="3">
    <source>
        <dbReference type="EMBL" id="QTD53600.1"/>
    </source>
</evidence>
<feature type="region of interest" description="Disordered" evidence="1">
    <location>
        <begin position="148"/>
        <end position="173"/>
    </location>
</feature>
<protein>
    <submittedName>
        <fullName evidence="3">Uncharacterized protein</fullName>
    </submittedName>
</protein>
<dbReference type="AlphaFoldDB" id="A0A8A4TVR9"/>
<dbReference type="EMBL" id="CP071793">
    <property type="protein sequence ID" value="QTD53600.1"/>
    <property type="molecule type" value="Genomic_DNA"/>
</dbReference>
<name>A0A8A4TVR9_SULCO</name>
<accession>A0A8A4TVR9</accession>
<feature type="chain" id="PRO_5035181017" evidence="2">
    <location>
        <begin position="21"/>
        <end position="173"/>
    </location>
</feature>
<evidence type="ECO:0000256" key="2">
    <source>
        <dbReference type="SAM" id="SignalP"/>
    </source>
</evidence>
<evidence type="ECO:0000313" key="4">
    <source>
        <dbReference type="Proteomes" id="UP000663929"/>
    </source>
</evidence>
<feature type="signal peptide" evidence="2">
    <location>
        <begin position="1"/>
        <end position="20"/>
    </location>
</feature>
<sequence length="173" mass="19731">MKSVGFFLSLTVLGFMPVGALDAIQDPELEPAHFHVRSHSAFGLEKGDLVMVDSDPIGEVIDFKLDSDQQLIITFKVWRQFRHVLKDNMLVHVREKKTSSKLVFVSKKGKKPGQLVPPGTMYYMASKRHIWNRKLLGNPSRQLAKGVSNGYRQLRGNDKKDEVAESEEPRRRE</sequence>
<dbReference type="RefSeq" id="WP_237383702.1">
    <property type="nucleotide sequence ID" value="NZ_CP071793.1"/>
</dbReference>
<gene>
    <name evidence="3" type="ORF">J3U87_14185</name>
</gene>
<dbReference type="KEGG" id="scor:J3U87_14185"/>
<evidence type="ECO:0000256" key="1">
    <source>
        <dbReference type="SAM" id="MobiDB-lite"/>
    </source>
</evidence>
<organism evidence="3 4">
    <name type="scientific">Sulfidibacter corallicola</name>
    <dbReference type="NCBI Taxonomy" id="2818388"/>
    <lineage>
        <taxon>Bacteria</taxon>
        <taxon>Pseudomonadati</taxon>
        <taxon>Acidobacteriota</taxon>
        <taxon>Holophagae</taxon>
        <taxon>Acanthopleuribacterales</taxon>
        <taxon>Acanthopleuribacteraceae</taxon>
        <taxon>Sulfidibacter</taxon>
    </lineage>
</organism>
<keyword evidence="2" id="KW-0732">Signal</keyword>